<keyword evidence="1" id="KW-0472">Membrane</keyword>
<name>A0A895KNL9_MALJA</name>
<dbReference type="Pfam" id="PF08334">
    <property type="entry name" value="T2SSG"/>
    <property type="match status" value="1"/>
</dbReference>
<feature type="transmembrane region" description="Helical" evidence="1">
    <location>
        <begin position="58"/>
        <end position="80"/>
    </location>
</feature>
<organism evidence="3">
    <name type="scientific">Malawimonas jakobiformis</name>
    <name type="common">Flagellated protozoan</name>
    <dbReference type="NCBI Taxonomy" id="136089"/>
    <lineage>
        <taxon>Eukaryota</taxon>
        <taxon>Malawimonadida</taxon>
        <taxon>Malawimonadidae</taxon>
        <taxon>Malawimonas</taxon>
    </lineage>
</organism>
<dbReference type="Gene3D" id="3.30.700.10">
    <property type="entry name" value="Glycoprotein, Type 4 Pilin"/>
    <property type="match status" value="1"/>
</dbReference>
<protein>
    <submittedName>
        <fullName evidence="3">General secretion pathway protein G1</fullName>
    </submittedName>
</protein>
<keyword evidence="1" id="KW-0812">Transmembrane</keyword>
<dbReference type="InterPro" id="IPR013545">
    <property type="entry name" value="T2SS_protein-GspG_C"/>
</dbReference>
<dbReference type="SUPFAM" id="SSF54523">
    <property type="entry name" value="Pili subunits"/>
    <property type="match status" value="1"/>
</dbReference>
<dbReference type="EMBL" id="MT460913">
    <property type="protein sequence ID" value="QRZ58741.1"/>
    <property type="molecule type" value="Genomic_DNA"/>
</dbReference>
<accession>A0A895KNL9</accession>
<keyword evidence="1" id="KW-1133">Transmembrane helix</keyword>
<proteinExistence type="predicted"/>
<evidence type="ECO:0000259" key="2">
    <source>
        <dbReference type="Pfam" id="PF08334"/>
    </source>
</evidence>
<dbReference type="InterPro" id="IPR045584">
    <property type="entry name" value="Pilin-like"/>
</dbReference>
<dbReference type="AlphaFoldDB" id="A0A895KNL9"/>
<sequence>MSLMRRVSVLMRHLSTVDHPLIASMVPAVRRGLQNPALVKQTSRILLSLFGKRRRFSLIELLIAVSIIVTFSSLVGAVYLKKLEESKLSKAKIDINTIANSLIMYYTRTSRYPRQLENLVEQGDIRSVPTDPWDNPYQYVPQLDWNVIMRVIQDRSNERELKYYTDCIDQVARVVSGLPDKLDPMLLVAAAYSSAYVFSRGVTEPIFGPDVLNVPRDRIKAVAHMMRLCVERAAGVPQMQEALQRLIQVCSQRAGAGAAGDV</sequence>
<gene>
    <name evidence="3" type="primary">GspG1</name>
</gene>
<feature type="domain" description="Type II secretion system protein GspG C-terminal" evidence="2">
    <location>
        <begin position="80"/>
        <end position="140"/>
    </location>
</feature>
<evidence type="ECO:0000256" key="1">
    <source>
        <dbReference type="SAM" id="Phobius"/>
    </source>
</evidence>
<reference evidence="3" key="1">
    <citation type="journal article" date="2021" name="bioRxiv">
        <title>Ancestral mitochondrial apparatus derived from the bacterial type II secretion system.</title>
        <authorList>
            <person name="Horvathova L."/>
            <person name="Zarsky V."/>
            <person name="Panek T."/>
            <person name="Derelle R."/>
            <person name="Pyrih J."/>
            <person name="Motyckova A."/>
            <person name="Klapst'ova V."/>
            <person name="Vinopalova M."/>
            <person name="Markova L."/>
            <person name="Voleman L."/>
            <person name="Klimes V."/>
            <person name="Petru M."/>
            <person name="Vaitova Z."/>
            <person name="Cepicka I."/>
            <person name="Hryzakova K."/>
            <person name="Harant K."/>
            <person name="Gray M.W."/>
            <person name="Chami M."/>
            <person name="Guilvout I."/>
            <person name="Francetic O."/>
            <person name="Lang B.F."/>
            <person name="Vlcek C."/>
            <person name="Tsaousis A.D."/>
            <person name="Elias M."/>
            <person name="Dolezal P."/>
        </authorList>
    </citation>
    <scope>NUCLEOTIDE SEQUENCE</scope>
    <source>
        <strain evidence="3">ATCC 50740</strain>
    </source>
</reference>
<evidence type="ECO:0000313" key="3">
    <source>
        <dbReference type="EMBL" id="QRZ58741.1"/>
    </source>
</evidence>